<keyword evidence="2" id="KW-0645">Protease</keyword>
<feature type="domain" description="CCHC-type" evidence="18">
    <location>
        <begin position="477"/>
        <end position="492"/>
    </location>
</feature>
<dbReference type="Pfam" id="PF00078">
    <property type="entry name" value="RVT_1"/>
    <property type="match status" value="1"/>
</dbReference>
<dbReference type="InterPro" id="IPR036397">
    <property type="entry name" value="RNaseH_sf"/>
</dbReference>
<evidence type="ECO:0000256" key="6">
    <source>
        <dbReference type="ARBA" id="ARBA00022723"/>
    </source>
</evidence>
<dbReference type="GO" id="GO:0003887">
    <property type="term" value="F:DNA-directed DNA polymerase activity"/>
    <property type="evidence" value="ECO:0007669"/>
    <property type="project" value="UniProtKB-KW"/>
</dbReference>
<evidence type="ECO:0000313" key="22">
    <source>
        <dbReference type="Proteomes" id="UP001172457"/>
    </source>
</evidence>
<evidence type="ECO:0000256" key="1">
    <source>
        <dbReference type="ARBA" id="ARBA00012493"/>
    </source>
</evidence>
<dbReference type="InterPro" id="IPR001584">
    <property type="entry name" value="Integrase_cat-core"/>
</dbReference>
<dbReference type="Gene3D" id="3.10.10.10">
    <property type="entry name" value="HIV Type 1 Reverse Transcriptase, subunit A, domain 1"/>
    <property type="match status" value="1"/>
</dbReference>
<dbReference type="Gene3D" id="2.40.70.10">
    <property type="entry name" value="Acid Proteases"/>
    <property type="match status" value="1"/>
</dbReference>
<evidence type="ECO:0000256" key="5">
    <source>
        <dbReference type="ARBA" id="ARBA00022722"/>
    </source>
</evidence>
<keyword evidence="3" id="KW-0808">Transferase</keyword>
<feature type="domain" description="Integrase catalytic" evidence="20">
    <location>
        <begin position="1277"/>
        <end position="1440"/>
    </location>
</feature>
<dbReference type="FunFam" id="3.30.70.270:FF:000020">
    <property type="entry name" value="Transposon Tf2-6 polyprotein-like Protein"/>
    <property type="match status" value="1"/>
</dbReference>
<dbReference type="GO" id="GO:0015074">
    <property type="term" value="P:DNA integration"/>
    <property type="evidence" value="ECO:0007669"/>
    <property type="project" value="UniProtKB-KW"/>
</dbReference>
<feature type="compositionally biased region" description="Low complexity" evidence="17">
    <location>
        <begin position="409"/>
        <end position="425"/>
    </location>
</feature>
<dbReference type="Pfam" id="PF17921">
    <property type="entry name" value="Integrase_H2C2"/>
    <property type="match status" value="1"/>
</dbReference>
<dbReference type="SUPFAM" id="SSF53098">
    <property type="entry name" value="Ribonuclease H-like"/>
    <property type="match status" value="1"/>
</dbReference>
<dbReference type="GO" id="GO:0006310">
    <property type="term" value="P:DNA recombination"/>
    <property type="evidence" value="ECO:0007669"/>
    <property type="project" value="UniProtKB-KW"/>
</dbReference>
<reference evidence="21" key="1">
    <citation type="submission" date="2023-03" db="EMBL/GenBank/DDBJ databases">
        <title>Chromosome-scale reference genome and RAD-based genetic map of yellow starthistle (Centaurea solstitialis) reveal putative structural variation and QTLs associated with invader traits.</title>
        <authorList>
            <person name="Reatini B."/>
            <person name="Cang F.A."/>
            <person name="Jiang Q."/>
            <person name="Mckibben M.T.W."/>
            <person name="Barker M.S."/>
            <person name="Rieseberg L.H."/>
            <person name="Dlugosch K.M."/>
        </authorList>
    </citation>
    <scope>NUCLEOTIDE SEQUENCE</scope>
    <source>
        <strain evidence="21">CAN-66</strain>
        <tissue evidence="21">Leaf</tissue>
    </source>
</reference>
<dbReference type="PANTHER" id="PTHR37984">
    <property type="entry name" value="PROTEIN CBG26694"/>
    <property type="match status" value="1"/>
</dbReference>
<dbReference type="GO" id="GO:0004190">
    <property type="term" value="F:aspartic-type endopeptidase activity"/>
    <property type="evidence" value="ECO:0007669"/>
    <property type="project" value="UniProtKB-KW"/>
</dbReference>
<keyword evidence="6" id="KW-0479">Metal-binding</keyword>
<feature type="domain" description="Reverse transcriptase" evidence="19">
    <location>
        <begin position="755"/>
        <end position="934"/>
    </location>
</feature>
<dbReference type="InterPro" id="IPR056924">
    <property type="entry name" value="SH3_Tf2-1"/>
</dbReference>
<dbReference type="Gene3D" id="3.30.70.270">
    <property type="match status" value="2"/>
</dbReference>
<evidence type="ECO:0000256" key="13">
    <source>
        <dbReference type="ARBA" id="ARBA00022932"/>
    </source>
</evidence>
<dbReference type="InterPro" id="IPR005162">
    <property type="entry name" value="Retrotrans_gag_dom"/>
</dbReference>
<dbReference type="FunFam" id="3.10.10.10:FF:000007">
    <property type="entry name" value="Retrovirus-related Pol polyprotein from transposon 17.6-like Protein"/>
    <property type="match status" value="1"/>
</dbReference>
<evidence type="ECO:0000256" key="12">
    <source>
        <dbReference type="ARBA" id="ARBA00022918"/>
    </source>
</evidence>
<feature type="region of interest" description="Disordered" evidence="17">
    <location>
        <begin position="497"/>
        <end position="525"/>
    </location>
</feature>
<dbReference type="SMART" id="SM00343">
    <property type="entry name" value="ZnF_C2HC"/>
    <property type="match status" value="2"/>
</dbReference>
<feature type="region of interest" description="Disordered" evidence="17">
    <location>
        <begin position="406"/>
        <end position="455"/>
    </location>
</feature>
<feature type="compositionally biased region" description="Gly residues" evidence="17">
    <location>
        <begin position="437"/>
        <end position="451"/>
    </location>
</feature>
<keyword evidence="4" id="KW-0548">Nucleotidyltransferase</keyword>
<evidence type="ECO:0000256" key="17">
    <source>
        <dbReference type="SAM" id="MobiDB-lite"/>
    </source>
</evidence>
<evidence type="ECO:0000256" key="7">
    <source>
        <dbReference type="ARBA" id="ARBA00022750"/>
    </source>
</evidence>
<protein>
    <recommendedName>
        <fullName evidence="1">RNA-directed DNA polymerase</fullName>
        <ecNumber evidence="1">2.7.7.49</ecNumber>
    </recommendedName>
</protein>
<evidence type="ECO:0000259" key="19">
    <source>
        <dbReference type="PROSITE" id="PS50878"/>
    </source>
</evidence>
<organism evidence="21 22">
    <name type="scientific">Centaurea solstitialis</name>
    <name type="common">yellow star-thistle</name>
    <dbReference type="NCBI Taxonomy" id="347529"/>
    <lineage>
        <taxon>Eukaryota</taxon>
        <taxon>Viridiplantae</taxon>
        <taxon>Streptophyta</taxon>
        <taxon>Embryophyta</taxon>
        <taxon>Tracheophyta</taxon>
        <taxon>Spermatophyta</taxon>
        <taxon>Magnoliopsida</taxon>
        <taxon>eudicotyledons</taxon>
        <taxon>Gunneridae</taxon>
        <taxon>Pentapetalae</taxon>
        <taxon>asterids</taxon>
        <taxon>campanulids</taxon>
        <taxon>Asterales</taxon>
        <taxon>Asteraceae</taxon>
        <taxon>Carduoideae</taxon>
        <taxon>Cardueae</taxon>
        <taxon>Centaureinae</taxon>
        <taxon>Centaurea</taxon>
    </lineage>
</organism>
<dbReference type="InterPro" id="IPR041588">
    <property type="entry name" value="Integrase_H2C2"/>
</dbReference>
<keyword evidence="7" id="KW-0064">Aspartyl protease</keyword>
<dbReference type="Pfam" id="PF03732">
    <property type="entry name" value="Retrotrans_gag"/>
    <property type="match status" value="1"/>
</dbReference>
<evidence type="ECO:0000256" key="11">
    <source>
        <dbReference type="ARBA" id="ARBA00022908"/>
    </source>
</evidence>
<dbReference type="GO" id="GO:0003677">
    <property type="term" value="F:DNA binding"/>
    <property type="evidence" value="ECO:0007669"/>
    <property type="project" value="UniProtKB-KW"/>
</dbReference>
<evidence type="ECO:0000256" key="4">
    <source>
        <dbReference type="ARBA" id="ARBA00022695"/>
    </source>
</evidence>
<evidence type="ECO:0000259" key="18">
    <source>
        <dbReference type="PROSITE" id="PS50158"/>
    </source>
</evidence>
<keyword evidence="12" id="KW-0695">RNA-directed DNA polymerase</keyword>
<evidence type="ECO:0000259" key="20">
    <source>
        <dbReference type="PROSITE" id="PS50994"/>
    </source>
</evidence>
<dbReference type="PANTHER" id="PTHR37984:SF5">
    <property type="entry name" value="PROTEIN NYNRIN-LIKE"/>
    <property type="match status" value="1"/>
</dbReference>
<dbReference type="Gene3D" id="4.10.60.10">
    <property type="entry name" value="Zinc finger, CCHC-type"/>
    <property type="match status" value="1"/>
</dbReference>
<keyword evidence="16" id="KW-0863">Zinc-finger</keyword>
<dbReference type="InterPro" id="IPR043502">
    <property type="entry name" value="DNA/RNA_pol_sf"/>
</dbReference>
<keyword evidence="13" id="KW-0239">DNA-directed DNA polymerase</keyword>
<sequence>MAVMCCCLAGLVQRQVSLARMSGRGVTLSSQAFTTTMDVESDLEVSGCWTSDVETRGPLRGALGVSVKGRVSGHVMCGLRSCEPSLSESDACECAFDLKRGFKSKGVRRPGVQNCVASRSLRRAPIIVIMGPMCESGGFRGDQVTQYLDLSDEKMVTTRSNPGMSEEQIRNLVAEEVNQAFNNMIPELLNGVSNQFTALLDERLATISTQFTTLLDERMAAINTTGGGPPRGFTYRDFAACAPPEFKGELDPTLALRWVSDMEGVFHTCGCPDNLKVRYALNLLRGPTKDWWKVQLTEIPEDQRTTVTWDGFVERFRRQYVPRVEMEKITREFLNYKQKNESVMELAAKFREMSLFCPAYTASEDMKMERFAGMLKDEIREFVRAVPHVSLSQMIESARRRKLELECQASSKRSAATQSTSASQAKRPRTSDARSHQGGGGNNRGHQGGSGRQPSTCFKCGQSGHLMRDCKENLRLCFNCGQGGHLRNECPKLRAGGGGGGNVKAPAPSTLRITDGRTGTAETRPARGRAFQMTAEEAQTAPKVVTGTFLVNSMPALVLFDSGATHSFVSLSVCILWDREAEKLDHVLLVDVADGRTVAVSDVYRGCIMEFSGRKFAIDLFPIDMRELGVVVGMDWLELVGARIDCRYKQGNVAKYGAAYRMVARARKYLLHSGKGFLAYVRDTREASSAKAVSDVPIVEEYADVFPESLPGVPPERQVEFRIDLLPGAAPVAKAPYRLAPPEMKELFDQLQELLGKEFIRPSSSPWGAPTLFVKKKDGSQRMCIDYRELNKLTVKNRYPLPRIDDVFDQLQGASWFSKIDLRSGYHQMRVRESDIEKTAFRTRYGHYKFVVMPFGLTNAPAAFMDLMNRVCGPMLDRSVIVFIDDILVYSKSKKEHEVHLREVLETLRREKLYAKFSKCEFWLREVQFLGHVVNQNGIMVDPSKISAVMRWEIPKTPSEIRSFLGLAGYYRRFIQDFSKIALPLTKLTKKSAVFRWGEEQQGAFEELRRRLCEAPVLTLPEGVDDMVVYCDASYQGLGVVLMQRGKVIAYASRQLKPHEGNYPTHDLELGAVVFALKMWRHYLYGVKCTIYTDHKSLRYLMDQPNLNMRQRRWLDVVKDYDCEILYHPGKANVVADALSRNPISEPIRGLCLRMTVVTPLLEAIGKAQEEAVLDANATRERVVGEIPKFDRDSRGLLRRYGRIWVPYLGGNRQILLEEAHKSKFSIHPGATKMYRGLRKDYWWPCMKRDIARYVEECLTCRKVKAEHQRPHGKLQPLEIPLWKWEQITMDLITKLPKTPRGFDAIWVVVDRLTKSAHFLPIQESSSAEKLAEIFVREIVKLHGVPVSIVSDRDTRFTSCFWGKFQEEMGTKLHFSTAFHPQTDGQSERTIQTLEDMLRACVLDFGGSWDKYLPLAEFSYNNSFHASIKMPPYEMLYGRKCRTPICWGEVGHKVLGSTEVVLKTTEMVQMIRERLVTAQSRQKSYAGKRRSDLEFQAGDFVLLKVSPWKGVIRFRKRGKLGPRYIGPYRISARVGKVAYRLELPDELSMIHNTFHVSQLRKCITDETAVVPLEDIQIDEKLNYVEKPIALLEWKTKSLRNKEIKYVKVQWQHRKGSEWTWEPEAEMRAHYPDLFDGIDFWDEV</sequence>
<comment type="caution">
    <text evidence="21">The sequence shown here is derived from an EMBL/GenBank/DDBJ whole genome shotgun (WGS) entry which is preliminary data.</text>
</comment>
<evidence type="ECO:0000313" key="21">
    <source>
        <dbReference type="EMBL" id="KAJ9537858.1"/>
    </source>
</evidence>
<dbReference type="PROSITE" id="PS50878">
    <property type="entry name" value="RT_POL"/>
    <property type="match status" value="1"/>
</dbReference>
<dbReference type="InterPro" id="IPR000477">
    <property type="entry name" value="RT_dom"/>
</dbReference>
<dbReference type="InterPro" id="IPR021109">
    <property type="entry name" value="Peptidase_aspartic_dom_sf"/>
</dbReference>
<keyword evidence="11" id="KW-0229">DNA integration</keyword>
<dbReference type="SUPFAM" id="SSF50630">
    <property type="entry name" value="Acid proteases"/>
    <property type="match status" value="1"/>
</dbReference>
<dbReference type="CDD" id="cd01647">
    <property type="entry name" value="RT_LTR"/>
    <property type="match status" value="1"/>
</dbReference>
<dbReference type="PROSITE" id="PS00141">
    <property type="entry name" value="ASP_PROTEASE"/>
    <property type="match status" value="1"/>
</dbReference>
<dbReference type="InterPro" id="IPR036875">
    <property type="entry name" value="Znf_CCHC_sf"/>
</dbReference>
<gene>
    <name evidence="21" type="ORF">OSB04_030591</name>
</gene>
<evidence type="ECO:0000256" key="8">
    <source>
        <dbReference type="ARBA" id="ARBA00022759"/>
    </source>
</evidence>
<dbReference type="InterPro" id="IPR012337">
    <property type="entry name" value="RNaseH-like_sf"/>
</dbReference>
<dbReference type="CDD" id="cd00303">
    <property type="entry name" value="retropepsin_like"/>
    <property type="match status" value="1"/>
</dbReference>
<dbReference type="GO" id="GO:0004519">
    <property type="term" value="F:endonuclease activity"/>
    <property type="evidence" value="ECO:0007669"/>
    <property type="project" value="UniProtKB-KW"/>
</dbReference>
<dbReference type="InterPro" id="IPR001969">
    <property type="entry name" value="Aspartic_peptidase_AS"/>
</dbReference>
<dbReference type="SUPFAM" id="SSF57756">
    <property type="entry name" value="Retrovirus zinc finger-like domains"/>
    <property type="match status" value="1"/>
</dbReference>
<keyword evidence="14" id="KW-0238">DNA-binding</keyword>
<dbReference type="InterPro" id="IPR050951">
    <property type="entry name" value="Retrovirus_Pol_polyprotein"/>
</dbReference>
<dbReference type="Gene3D" id="1.10.340.70">
    <property type="match status" value="1"/>
</dbReference>
<dbReference type="Gene3D" id="3.10.20.370">
    <property type="match status" value="1"/>
</dbReference>
<dbReference type="CDD" id="cd09274">
    <property type="entry name" value="RNase_HI_RT_Ty3"/>
    <property type="match status" value="1"/>
</dbReference>
<keyword evidence="8" id="KW-0255">Endonuclease</keyword>
<dbReference type="Pfam" id="PF17917">
    <property type="entry name" value="RT_RNaseH"/>
    <property type="match status" value="1"/>
</dbReference>
<name>A0AA38SFG4_9ASTR</name>
<dbReference type="Pfam" id="PF24626">
    <property type="entry name" value="SH3_Tf2-1"/>
    <property type="match status" value="1"/>
</dbReference>
<dbReference type="GO" id="GO:0006508">
    <property type="term" value="P:proteolysis"/>
    <property type="evidence" value="ECO:0007669"/>
    <property type="project" value="UniProtKB-KW"/>
</dbReference>
<dbReference type="InterPro" id="IPR043128">
    <property type="entry name" value="Rev_trsase/Diguanyl_cyclase"/>
</dbReference>
<evidence type="ECO:0000256" key="14">
    <source>
        <dbReference type="ARBA" id="ARBA00023125"/>
    </source>
</evidence>
<dbReference type="EMBL" id="JARYMX010000008">
    <property type="protein sequence ID" value="KAJ9537858.1"/>
    <property type="molecule type" value="Genomic_DNA"/>
</dbReference>
<accession>A0AA38SFG4</accession>
<dbReference type="InterPro" id="IPR001878">
    <property type="entry name" value="Znf_CCHC"/>
</dbReference>
<dbReference type="SUPFAM" id="SSF56672">
    <property type="entry name" value="DNA/RNA polymerases"/>
    <property type="match status" value="1"/>
</dbReference>
<keyword evidence="22" id="KW-1185">Reference proteome</keyword>
<keyword evidence="16" id="KW-0862">Zinc</keyword>
<evidence type="ECO:0000256" key="15">
    <source>
        <dbReference type="ARBA" id="ARBA00023172"/>
    </source>
</evidence>
<dbReference type="FunFam" id="3.10.20.370:FF:000001">
    <property type="entry name" value="Retrovirus-related Pol polyprotein from transposon 17.6-like protein"/>
    <property type="match status" value="1"/>
</dbReference>
<evidence type="ECO:0000256" key="9">
    <source>
        <dbReference type="ARBA" id="ARBA00022801"/>
    </source>
</evidence>
<dbReference type="Pfam" id="PF00098">
    <property type="entry name" value="zf-CCHC"/>
    <property type="match status" value="2"/>
</dbReference>
<evidence type="ECO:0000256" key="16">
    <source>
        <dbReference type="PROSITE-ProRule" id="PRU00047"/>
    </source>
</evidence>
<dbReference type="GO" id="GO:0003964">
    <property type="term" value="F:RNA-directed DNA polymerase activity"/>
    <property type="evidence" value="ECO:0007669"/>
    <property type="project" value="UniProtKB-KW"/>
</dbReference>
<dbReference type="EC" id="2.7.7.49" evidence="1"/>
<dbReference type="GO" id="GO:0008270">
    <property type="term" value="F:zinc ion binding"/>
    <property type="evidence" value="ECO:0007669"/>
    <property type="project" value="UniProtKB-KW"/>
</dbReference>
<dbReference type="PROSITE" id="PS50994">
    <property type="entry name" value="INTEGRASE"/>
    <property type="match status" value="1"/>
</dbReference>
<dbReference type="Proteomes" id="UP001172457">
    <property type="component" value="Chromosome 8"/>
</dbReference>
<keyword evidence="10" id="KW-0460">Magnesium</keyword>
<dbReference type="PROSITE" id="PS50158">
    <property type="entry name" value="ZF_CCHC"/>
    <property type="match status" value="2"/>
</dbReference>
<keyword evidence="9" id="KW-0378">Hydrolase</keyword>
<evidence type="ECO:0000256" key="10">
    <source>
        <dbReference type="ARBA" id="ARBA00022842"/>
    </source>
</evidence>
<dbReference type="Pfam" id="PF08284">
    <property type="entry name" value="RVP_2"/>
    <property type="match status" value="1"/>
</dbReference>
<evidence type="ECO:0000256" key="3">
    <source>
        <dbReference type="ARBA" id="ARBA00022679"/>
    </source>
</evidence>
<feature type="domain" description="CCHC-type" evidence="18">
    <location>
        <begin position="457"/>
        <end position="472"/>
    </location>
</feature>
<dbReference type="InterPro" id="IPR041373">
    <property type="entry name" value="RT_RNaseH"/>
</dbReference>
<keyword evidence="15" id="KW-0233">DNA recombination</keyword>
<proteinExistence type="predicted"/>
<dbReference type="Gene3D" id="3.30.420.10">
    <property type="entry name" value="Ribonuclease H-like superfamily/Ribonuclease H"/>
    <property type="match status" value="1"/>
</dbReference>
<evidence type="ECO:0000256" key="2">
    <source>
        <dbReference type="ARBA" id="ARBA00022670"/>
    </source>
</evidence>
<keyword evidence="5" id="KW-0540">Nuclease</keyword>